<dbReference type="GO" id="GO:0015677">
    <property type="term" value="P:copper ion import"/>
    <property type="evidence" value="ECO:0007669"/>
    <property type="project" value="TreeGrafter"/>
</dbReference>
<evidence type="ECO:0000256" key="11">
    <source>
        <dbReference type="SAM" id="MobiDB-lite"/>
    </source>
</evidence>
<feature type="compositionally biased region" description="Low complexity" evidence="11">
    <location>
        <begin position="84"/>
        <end position="99"/>
    </location>
</feature>
<evidence type="ECO:0000256" key="2">
    <source>
        <dbReference type="ARBA" id="ARBA00012668"/>
    </source>
</evidence>
<dbReference type="SUPFAM" id="SSF63380">
    <property type="entry name" value="Riboflavin synthase domain-like"/>
    <property type="match status" value="1"/>
</dbReference>
<dbReference type="HOGENOM" id="CLU_017408_1_0_1"/>
<sequence length="604" mass="65624">MQQQLDVALKLNRDPQVFAHKSHPGDVGGENVSVVFWVDMFLVFVLALCTLLQLPRIYARLSNPSERRYGHFLYRASQPKHPPTSTSSSSQGSETSQTGLVPADAADEKAARCPPPKHVRAWEALLRPLVPFLRTPFIERIHLGGTLFCAFYFGVVLFAGLYRTSVFTNPLRLGYVAVSQIPWVVVLASKNNIISLLLGIGWDHMNYIHRFAGRLLTIAANIHVLGYVYKWTNSGDFVRHISEPRYAWGLVAIVCIDVLFFFSLAIWRLRAHNVFYLSHIAASILFLVAVCLHMRAAIPWVIAAAGVYLADLALRCLKTRLCTARLAPLPELGATAVEVPALEGGWRAGQHVRLRVLSRRMGWLSWAETHPFTIASASGAIAQRGLVLLCKNTGRWTRRLQALAGKEQMDGSGMTMTVMVEGPYGGPGDTLLASFSGVLLVLGGSGISYGLAAAEELVQKATAGASTVTVLDLVWCVRYSDCLTPMLPIFTSLLAQAQAAGLAFQVTVFHTRAAIPARTCGAYDLPAGLTLLMGHPSLALRLRDLVSRTQQGALDAGADAGEKPRGVLVGVCGPMELGEDVRMAIDAVEPDVQRAVGGIELIEE</sequence>
<dbReference type="InParanoid" id="S8E109"/>
<feature type="transmembrane region" description="Helical" evidence="12">
    <location>
        <begin position="274"/>
        <end position="292"/>
    </location>
</feature>
<evidence type="ECO:0000313" key="15">
    <source>
        <dbReference type="Proteomes" id="UP000015241"/>
    </source>
</evidence>
<feature type="transmembrane region" description="Helical" evidence="12">
    <location>
        <begin position="211"/>
        <end position="229"/>
    </location>
</feature>
<dbReference type="InterPro" id="IPR051410">
    <property type="entry name" value="Ferric/Cupric_Reductase"/>
</dbReference>
<dbReference type="PANTHER" id="PTHR32361">
    <property type="entry name" value="FERRIC/CUPRIC REDUCTASE TRANSMEMBRANE COMPONENT"/>
    <property type="match status" value="1"/>
</dbReference>
<dbReference type="CDD" id="cd06186">
    <property type="entry name" value="NOX_Duox_like_FAD_NADP"/>
    <property type="match status" value="1"/>
</dbReference>
<evidence type="ECO:0000256" key="3">
    <source>
        <dbReference type="ARBA" id="ARBA00022448"/>
    </source>
</evidence>
<keyword evidence="8 12" id="KW-0472">Membrane</keyword>
<dbReference type="Gene3D" id="3.40.50.80">
    <property type="entry name" value="Nucleotide-binding domain of ferredoxin-NADP reductase (FNR) module"/>
    <property type="match status" value="1"/>
</dbReference>
<dbReference type="STRING" id="743788.S8E109"/>
<dbReference type="OrthoDB" id="17725at2759"/>
<keyword evidence="9" id="KW-0325">Glycoprotein</keyword>
<gene>
    <name evidence="14" type="ORF">FOMPIDRAFT_1129103</name>
</gene>
<dbReference type="PROSITE" id="PS51384">
    <property type="entry name" value="FAD_FR"/>
    <property type="match status" value="1"/>
</dbReference>
<comment type="subcellular location">
    <subcellularLocation>
        <location evidence="1">Cell membrane</location>
        <topology evidence="1">Multi-pass membrane protein</topology>
    </subcellularLocation>
</comment>
<evidence type="ECO:0000259" key="13">
    <source>
        <dbReference type="PROSITE" id="PS51384"/>
    </source>
</evidence>
<dbReference type="SFLD" id="SFLDS00052">
    <property type="entry name" value="Ferric_Reductase_Domain"/>
    <property type="match status" value="1"/>
</dbReference>
<accession>S8E109</accession>
<evidence type="ECO:0000256" key="8">
    <source>
        <dbReference type="ARBA" id="ARBA00023136"/>
    </source>
</evidence>
<dbReference type="GO" id="GO:0006879">
    <property type="term" value="P:intracellular iron ion homeostasis"/>
    <property type="evidence" value="ECO:0007669"/>
    <property type="project" value="TreeGrafter"/>
</dbReference>
<reference evidence="14 15" key="1">
    <citation type="journal article" date="2012" name="Science">
        <title>The Paleozoic origin of enzymatic lignin decomposition reconstructed from 31 fungal genomes.</title>
        <authorList>
            <person name="Floudas D."/>
            <person name="Binder M."/>
            <person name="Riley R."/>
            <person name="Barry K."/>
            <person name="Blanchette R.A."/>
            <person name="Henrissat B."/>
            <person name="Martinez A.T."/>
            <person name="Otillar R."/>
            <person name="Spatafora J.W."/>
            <person name="Yadav J.S."/>
            <person name="Aerts A."/>
            <person name="Benoit I."/>
            <person name="Boyd A."/>
            <person name="Carlson A."/>
            <person name="Copeland A."/>
            <person name="Coutinho P.M."/>
            <person name="de Vries R.P."/>
            <person name="Ferreira P."/>
            <person name="Findley K."/>
            <person name="Foster B."/>
            <person name="Gaskell J."/>
            <person name="Glotzer D."/>
            <person name="Gorecki P."/>
            <person name="Heitman J."/>
            <person name="Hesse C."/>
            <person name="Hori C."/>
            <person name="Igarashi K."/>
            <person name="Jurgens J.A."/>
            <person name="Kallen N."/>
            <person name="Kersten P."/>
            <person name="Kohler A."/>
            <person name="Kuees U."/>
            <person name="Kumar T.K.A."/>
            <person name="Kuo A."/>
            <person name="LaButti K."/>
            <person name="Larrondo L.F."/>
            <person name="Lindquist E."/>
            <person name="Ling A."/>
            <person name="Lombard V."/>
            <person name="Lucas S."/>
            <person name="Lundell T."/>
            <person name="Martin R."/>
            <person name="McLaughlin D.J."/>
            <person name="Morgenstern I."/>
            <person name="Morin E."/>
            <person name="Murat C."/>
            <person name="Nagy L.G."/>
            <person name="Nolan M."/>
            <person name="Ohm R.A."/>
            <person name="Patyshakuliyeva A."/>
            <person name="Rokas A."/>
            <person name="Ruiz-Duenas F.J."/>
            <person name="Sabat G."/>
            <person name="Salamov A."/>
            <person name="Samejima M."/>
            <person name="Schmutz J."/>
            <person name="Slot J.C."/>
            <person name="St John F."/>
            <person name="Stenlid J."/>
            <person name="Sun H."/>
            <person name="Sun S."/>
            <person name="Syed K."/>
            <person name="Tsang A."/>
            <person name="Wiebenga A."/>
            <person name="Young D."/>
            <person name="Pisabarro A."/>
            <person name="Eastwood D.C."/>
            <person name="Martin F."/>
            <person name="Cullen D."/>
            <person name="Grigoriev I.V."/>
            <person name="Hibbett D.S."/>
        </authorList>
    </citation>
    <scope>NUCLEOTIDE SEQUENCE</scope>
    <source>
        <strain evidence="15">FP-58527</strain>
    </source>
</reference>
<dbReference type="eggNOG" id="KOG0039">
    <property type="taxonomic scope" value="Eukaryota"/>
</dbReference>
<dbReference type="Pfam" id="PF01794">
    <property type="entry name" value="Ferric_reduct"/>
    <property type="match status" value="1"/>
</dbReference>
<dbReference type="AlphaFoldDB" id="S8E109"/>
<organism evidence="14 15">
    <name type="scientific">Fomitopsis schrenkii</name>
    <name type="common">Brown rot fungus</name>
    <dbReference type="NCBI Taxonomy" id="2126942"/>
    <lineage>
        <taxon>Eukaryota</taxon>
        <taxon>Fungi</taxon>
        <taxon>Dikarya</taxon>
        <taxon>Basidiomycota</taxon>
        <taxon>Agaricomycotina</taxon>
        <taxon>Agaricomycetes</taxon>
        <taxon>Polyporales</taxon>
        <taxon>Fomitopsis</taxon>
    </lineage>
</organism>
<dbReference type="Pfam" id="PF08022">
    <property type="entry name" value="FAD_binding_8"/>
    <property type="match status" value="1"/>
</dbReference>
<keyword evidence="6 12" id="KW-1133">Transmembrane helix</keyword>
<comment type="catalytic activity">
    <reaction evidence="10">
        <text>2 a Fe(II)-siderophore + NADP(+) + H(+) = 2 a Fe(III)-siderophore + NADPH</text>
        <dbReference type="Rhea" id="RHEA:28795"/>
        <dbReference type="Rhea" id="RHEA-COMP:11342"/>
        <dbReference type="Rhea" id="RHEA-COMP:11344"/>
        <dbReference type="ChEBI" id="CHEBI:15378"/>
        <dbReference type="ChEBI" id="CHEBI:29033"/>
        <dbReference type="ChEBI" id="CHEBI:29034"/>
        <dbReference type="ChEBI" id="CHEBI:57783"/>
        <dbReference type="ChEBI" id="CHEBI:58349"/>
        <dbReference type="EC" id="1.16.1.9"/>
    </reaction>
</comment>
<evidence type="ECO:0000256" key="6">
    <source>
        <dbReference type="ARBA" id="ARBA00022989"/>
    </source>
</evidence>
<dbReference type="EC" id="1.16.1.9" evidence="2"/>
<keyword evidence="3" id="KW-0813">Transport</keyword>
<evidence type="ECO:0000256" key="1">
    <source>
        <dbReference type="ARBA" id="ARBA00004651"/>
    </source>
</evidence>
<dbReference type="GO" id="GO:0006826">
    <property type="term" value="P:iron ion transport"/>
    <property type="evidence" value="ECO:0007669"/>
    <property type="project" value="TreeGrafter"/>
</dbReference>
<feature type="transmembrane region" description="Helical" evidence="12">
    <location>
        <begin position="34"/>
        <end position="54"/>
    </location>
</feature>
<feature type="transmembrane region" description="Helical" evidence="12">
    <location>
        <begin position="141"/>
        <end position="161"/>
    </location>
</feature>
<dbReference type="GO" id="GO:0005886">
    <property type="term" value="C:plasma membrane"/>
    <property type="evidence" value="ECO:0007669"/>
    <property type="project" value="UniProtKB-SubCell"/>
</dbReference>
<keyword evidence="7" id="KW-0406">Ion transport</keyword>
<keyword evidence="15" id="KW-1185">Reference proteome</keyword>
<dbReference type="Proteomes" id="UP000015241">
    <property type="component" value="Unassembled WGS sequence"/>
</dbReference>
<dbReference type="InterPro" id="IPR017927">
    <property type="entry name" value="FAD-bd_FR_type"/>
</dbReference>
<dbReference type="GO" id="GO:0052851">
    <property type="term" value="F:ferric-chelate reductase (NADPH) activity"/>
    <property type="evidence" value="ECO:0007669"/>
    <property type="project" value="UniProtKB-EC"/>
</dbReference>
<feature type="transmembrane region" description="Helical" evidence="12">
    <location>
        <begin position="181"/>
        <end position="199"/>
    </location>
</feature>
<dbReference type="InterPro" id="IPR013130">
    <property type="entry name" value="Fe3_Rdtase_TM_dom"/>
</dbReference>
<dbReference type="PANTHER" id="PTHR32361:SF9">
    <property type="entry name" value="FERRIC REDUCTASE TRANSMEMBRANE COMPONENT 3-RELATED"/>
    <property type="match status" value="1"/>
</dbReference>
<dbReference type="EMBL" id="KE504179">
    <property type="protein sequence ID" value="EPS97103.1"/>
    <property type="molecule type" value="Genomic_DNA"/>
</dbReference>
<keyword evidence="5 12" id="KW-0812">Transmembrane</keyword>
<evidence type="ECO:0000256" key="10">
    <source>
        <dbReference type="ARBA" id="ARBA00048483"/>
    </source>
</evidence>
<dbReference type="InterPro" id="IPR017938">
    <property type="entry name" value="Riboflavin_synthase-like_b-brl"/>
</dbReference>
<dbReference type="FunCoup" id="S8E109">
    <property type="interactions" value="196"/>
</dbReference>
<keyword evidence="4" id="KW-1003">Cell membrane</keyword>
<feature type="region of interest" description="Disordered" evidence="11">
    <location>
        <begin position="76"/>
        <end position="111"/>
    </location>
</feature>
<evidence type="ECO:0000256" key="4">
    <source>
        <dbReference type="ARBA" id="ARBA00022475"/>
    </source>
</evidence>
<dbReference type="SFLD" id="SFLDG01168">
    <property type="entry name" value="Ferric_reductase_subgroup_(FRE"/>
    <property type="match status" value="1"/>
</dbReference>
<evidence type="ECO:0000313" key="14">
    <source>
        <dbReference type="EMBL" id="EPS97103.1"/>
    </source>
</evidence>
<evidence type="ECO:0000256" key="7">
    <source>
        <dbReference type="ARBA" id="ARBA00023065"/>
    </source>
</evidence>
<feature type="domain" description="FAD-binding FR-type" evidence="13">
    <location>
        <begin position="309"/>
        <end position="430"/>
    </location>
</feature>
<evidence type="ECO:0000256" key="9">
    <source>
        <dbReference type="ARBA" id="ARBA00023180"/>
    </source>
</evidence>
<name>S8E109_FOMSC</name>
<protein>
    <recommendedName>
        <fullName evidence="2">ferric-chelate reductase (NADPH)</fullName>
        <ecNumber evidence="2">1.16.1.9</ecNumber>
    </recommendedName>
</protein>
<proteinExistence type="predicted"/>
<dbReference type="InterPro" id="IPR013112">
    <property type="entry name" value="FAD-bd_8"/>
</dbReference>
<evidence type="ECO:0000256" key="5">
    <source>
        <dbReference type="ARBA" id="ARBA00022692"/>
    </source>
</evidence>
<evidence type="ECO:0000256" key="12">
    <source>
        <dbReference type="SAM" id="Phobius"/>
    </source>
</evidence>
<dbReference type="InterPro" id="IPR039261">
    <property type="entry name" value="FNR_nucleotide-bd"/>
</dbReference>
<feature type="transmembrane region" description="Helical" evidence="12">
    <location>
        <begin position="249"/>
        <end position="267"/>
    </location>
</feature>